<comment type="caution">
    <text evidence="2">The sequence shown here is derived from an EMBL/GenBank/DDBJ whole genome shotgun (WGS) entry which is preliminary data.</text>
</comment>
<keyword evidence="3" id="KW-1185">Reference proteome</keyword>
<dbReference type="EMBL" id="RMBX01000003">
    <property type="protein sequence ID" value="RPD42011.1"/>
    <property type="molecule type" value="Genomic_DNA"/>
</dbReference>
<evidence type="ECO:0008006" key="4">
    <source>
        <dbReference type="Google" id="ProtNLM"/>
    </source>
</evidence>
<sequence length="168" mass="18542">MKPLGTILTVLLLLFTVTNACSQKSSPESTSIVGVFVGNTPCSQGTRPLPGMDTSTDCELMQWKLTLYEDKRRAPATFQLHCDYGLPQQGTPGLDSKKKSVDLSGNWVIIKGSPGPRDVVYQLHDHQTGKIISFLKLNNTLLHLLDDEQRLMVGNGAWSYTLSKITHK</sequence>
<dbReference type="Proteomes" id="UP000279089">
    <property type="component" value="Unassembled WGS sequence"/>
</dbReference>
<name>A0A3N4ME12_9BACT</name>
<dbReference type="RefSeq" id="WP_123864593.1">
    <property type="nucleotide sequence ID" value="NZ_QXZY01000002.1"/>
</dbReference>
<evidence type="ECO:0000313" key="2">
    <source>
        <dbReference type="EMBL" id="RPD42011.1"/>
    </source>
</evidence>
<dbReference type="AlphaFoldDB" id="A0A3N4ME12"/>
<dbReference type="Gene3D" id="2.40.128.640">
    <property type="match status" value="1"/>
</dbReference>
<evidence type="ECO:0000313" key="3">
    <source>
        <dbReference type="Proteomes" id="UP000279089"/>
    </source>
</evidence>
<feature type="chain" id="PRO_5017978930" description="Lipocalin-like domain-containing protein" evidence="1">
    <location>
        <begin position="21"/>
        <end position="168"/>
    </location>
</feature>
<organism evidence="2 3">
    <name type="scientific">Chitinophaga barathri</name>
    <dbReference type="NCBI Taxonomy" id="1647451"/>
    <lineage>
        <taxon>Bacteria</taxon>
        <taxon>Pseudomonadati</taxon>
        <taxon>Bacteroidota</taxon>
        <taxon>Chitinophagia</taxon>
        <taxon>Chitinophagales</taxon>
        <taxon>Chitinophagaceae</taxon>
        <taxon>Chitinophaga</taxon>
    </lineage>
</organism>
<evidence type="ECO:0000256" key="1">
    <source>
        <dbReference type="SAM" id="SignalP"/>
    </source>
</evidence>
<keyword evidence="1" id="KW-0732">Signal</keyword>
<gene>
    <name evidence="2" type="ORF">EG028_07615</name>
</gene>
<accession>A0A3N4ME12</accession>
<reference evidence="3" key="1">
    <citation type="submission" date="2018-11" db="EMBL/GenBank/DDBJ databases">
        <title>Chitinophaga lutea sp.nov., isolate from arsenic contaminated soil.</title>
        <authorList>
            <person name="Zong Y."/>
        </authorList>
    </citation>
    <scope>NUCLEOTIDE SEQUENCE [LARGE SCALE GENOMIC DNA]</scope>
    <source>
        <strain evidence="3">YLT18</strain>
    </source>
</reference>
<protein>
    <recommendedName>
        <fullName evidence="4">Lipocalin-like domain-containing protein</fullName>
    </recommendedName>
</protein>
<feature type="signal peptide" evidence="1">
    <location>
        <begin position="1"/>
        <end position="20"/>
    </location>
</feature>
<proteinExistence type="predicted"/>